<dbReference type="InterPro" id="IPR036291">
    <property type="entry name" value="NAD(P)-bd_dom_sf"/>
</dbReference>
<evidence type="ECO:0000259" key="2">
    <source>
        <dbReference type="Pfam" id="PF01408"/>
    </source>
</evidence>
<dbReference type="Pfam" id="PF22725">
    <property type="entry name" value="GFO_IDH_MocA_C3"/>
    <property type="match status" value="1"/>
</dbReference>
<dbReference type="Proteomes" id="UP000621560">
    <property type="component" value="Unassembled WGS sequence"/>
</dbReference>
<evidence type="ECO:0000259" key="3">
    <source>
        <dbReference type="Pfam" id="PF22725"/>
    </source>
</evidence>
<dbReference type="SUPFAM" id="SSF51735">
    <property type="entry name" value="NAD(P)-binding Rossmann-fold domains"/>
    <property type="match status" value="1"/>
</dbReference>
<dbReference type="AlphaFoldDB" id="A0A927GQ99"/>
<protein>
    <submittedName>
        <fullName evidence="4">Gfo/Idh/MocA family oxidoreductase</fullName>
    </submittedName>
</protein>
<dbReference type="InterPro" id="IPR050463">
    <property type="entry name" value="Gfo/Idh/MocA_oxidrdct_glycsds"/>
</dbReference>
<dbReference type="GO" id="GO:0016491">
    <property type="term" value="F:oxidoreductase activity"/>
    <property type="evidence" value="ECO:0007669"/>
    <property type="project" value="UniProtKB-KW"/>
</dbReference>
<proteinExistence type="predicted"/>
<comment type="caution">
    <text evidence="4">The sequence shown here is derived from an EMBL/GenBank/DDBJ whole genome shotgun (WGS) entry which is preliminary data.</text>
</comment>
<feature type="domain" description="GFO/IDH/MocA-like oxidoreductase" evidence="3">
    <location>
        <begin position="133"/>
        <end position="252"/>
    </location>
</feature>
<keyword evidence="5" id="KW-1185">Reference proteome</keyword>
<evidence type="ECO:0000313" key="5">
    <source>
        <dbReference type="Proteomes" id="UP000621560"/>
    </source>
</evidence>
<dbReference type="InterPro" id="IPR055170">
    <property type="entry name" value="GFO_IDH_MocA-like_dom"/>
</dbReference>
<dbReference type="GO" id="GO:0000166">
    <property type="term" value="F:nucleotide binding"/>
    <property type="evidence" value="ECO:0007669"/>
    <property type="project" value="InterPro"/>
</dbReference>
<dbReference type="PANTHER" id="PTHR43818">
    <property type="entry name" value="BCDNA.GH03377"/>
    <property type="match status" value="1"/>
</dbReference>
<dbReference type="Gene3D" id="3.30.360.10">
    <property type="entry name" value="Dihydrodipicolinate Reductase, domain 2"/>
    <property type="match status" value="1"/>
</dbReference>
<accession>A0A927GQ99</accession>
<dbReference type="EMBL" id="JACXIZ010000010">
    <property type="protein sequence ID" value="MBD2844304.1"/>
    <property type="molecule type" value="Genomic_DNA"/>
</dbReference>
<dbReference type="InterPro" id="IPR000683">
    <property type="entry name" value="Gfo/Idh/MocA-like_OxRdtase_N"/>
</dbReference>
<dbReference type="RefSeq" id="WP_190914864.1">
    <property type="nucleotide sequence ID" value="NZ_JACXIZ010000010.1"/>
</dbReference>
<feature type="domain" description="Gfo/Idh/MocA-like oxidoreductase N-terminal" evidence="2">
    <location>
        <begin position="6"/>
        <end position="123"/>
    </location>
</feature>
<name>A0A927GQ99_9BACL</name>
<dbReference type="Pfam" id="PF01408">
    <property type="entry name" value="GFO_IDH_MocA"/>
    <property type="match status" value="1"/>
</dbReference>
<dbReference type="SUPFAM" id="SSF55347">
    <property type="entry name" value="Glyceraldehyde-3-phosphate dehydrogenase-like, C-terminal domain"/>
    <property type="match status" value="1"/>
</dbReference>
<organism evidence="4 5">
    <name type="scientific">Paenibacillus sabuli</name>
    <dbReference type="NCBI Taxonomy" id="2772509"/>
    <lineage>
        <taxon>Bacteria</taxon>
        <taxon>Bacillati</taxon>
        <taxon>Bacillota</taxon>
        <taxon>Bacilli</taxon>
        <taxon>Bacillales</taxon>
        <taxon>Paenibacillaceae</taxon>
        <taxon>Paenibacillus</taxon>
    </lineage>
</organism>
<dbReference type="PANTHER" id="PTHR43818:SF11">
    <property type="entry name" value="BCDNA.GH03377"/>
    <property type="match status" value="1"/>
</dbReference>
<dbReference type="Gene3D" id="3.40.50.720">
    <property type="entry name" value="NAD(P)-binding Rossmann-like Domain"/>
    <property type="match status" value="1"/>
</dbReference>
<reference evidence="4" key="1">
    <citation type="submission" date="2020-09" db="EMBL/GenBank/DDBJ databases">
        <title>A novel bacterium of genus Paenibacillus, isolated from South China Sea.</title>
        <authorList>
            <person name="Huang H."/>
            <person name="Mo K."/>
            <person name="Hu Y."/>
        </authorList>
    </citation>
    <scope>NUCLEOTIDE SEQUENCE</scope>
    <source>
        <strain evidence="4">IB182496</strain>
    </source>
</reference>
<evidence type="ECO:0000313" key="4">
    <source>
        <dbReference type="EMBL" id="MBD2844304.1"/>
    </source>
</evidence>
<sequence>MKAQWRTAVLGAGAIAEHHLNAIRLTEGFTACAIADIDVGRAKLIAAKYGIAGYTDYRELIDREKPDVVTIALPHFLHAEAAVHAAERGCHLMLEKPMALSTAECDRILVAGRKQGVRIVVGHTQHYMKENLAAKRILQSGELGELVMIHDVRHADYFHESRPRWFLDRASSGGGILANLGSHSIDKIQWLTERAVRQVKASVSHHTAYNVEGSGAVYLELEGGIPAMIVQSGYRGARRNETEIIGTQGMLRLRTGDSLWKSVGGPYERVDIPNESDPFLLQYAELSEAILADDESMASPLYGRSIVAVLEAIYRAAREGREVRV</sequence>
<gene>
    <name evidence="4" type="ORF">IDH44_03810</name>
</gene>
<keyword evidence="1" id="KW-0560">Oxidoreductase</keyword>
<evidence type="ECO:0000256" key="1">
    <source>
        <dbReference type="ARBA" id="ARBA00023002"/>
    </source>
</evidence>